<gene>
    <name evidence="3" type="ORF">FJZ00_05295</name>
</gene>
<proteinExistence type="predicted"/>
<dbReference type="Proteomes" id="UP000703893">
    <property type="component" value="Unassembled WGS sequence"/>
</dbReference>
<organism evidence="3 4">
    <name type="scientific">Candidatus Tanganyikabacteria bacterium</name>
    <dbReference type="NCBI Taxonomy" id="2961651"/>
    <lineage>
        <taxon>Bacteria</taxon>
        <taxon>Bacillati</taxon>
        <taxon>Candidatus Sericytochromatia</taxon>
        <taxon>Candidatus Tanganyikabacteria</taxon>
    </lineage>
</organism>
<evidence type="ECO:0000313" key="3">
    <source>
        <dbReference type="EMBL" id="MBM3274543.1"/>
    </source>
</evidence>
<sequence>MSGSHEGPIDMSSSMTDLTESAPLKKPLLRAKPGPRRDAGKEAVSKNALKTGIYAEKWLSVTDDEQSMVNDLVSQLREQFPAENLLDELAHEMFIKAYMQWWRFIQAYGGAMDLRRGEIARGIELDGATASLVAIEEQVHWVSAALRELKETGRVTGATLTKLQVVFESSAPAAALIEDLRRIAATSAEPPAVGDVAQAQRLGEALAKELADTKAEVEARIAKQADAAYRRAALPTDAEAKTFLRYERDTFRKLRRAAETIERRWGRAPALPRRERKTP</sequence>
<name>A0A937X3D9_9BACT</name>
<evidence type="ECO:0000256" key="2">
    <source>
        <dbReference type="SAM" id="MobiDB-lite"/>
    </source>
</evidence>
<evidence type="ECO:0000313" key="4">
    <source>
        <dbReference type="Proteomes" id="UP000703893"/>
    </source>
</evidence>
<evidence type="ECO:0000256" key="1">
    <source>
        <dbReference type="SAM" id="Coils"/>
    </source>
</evidence>
<keyword evidence="1" id="KW-0175">Coiled coil</keyword>
<feature type="region of interest" description="Disordered" evidence="2">
    <location>
        <begin position="1"/>
        <end position="43"/>
    </location>
</feature>
<feature type="coiled-coil region" evidence="1">
    <location>
        <begin position="196"/>
        <end position="227"/>
    </location>
</feature>
<protein>
    <submittedName>
        <fullName evidence="3">Uncharacterized protein</fullName>
    </submittedName>
</protein>
<dbReference type="EMBL" id="VGJX01000246">
    <property type="protein sequence ID" value="MBM3274543.1"/>
    <property type="molecule type" value="Genomic_DNA"/>
</dbReference>
<reference evidence="3 4" key="1">
    <citation type="submission" date="2019-03" db="EMBL/GenBank/DDBJ databases">
        <title>Lake Tanganyika Metagenome-Assembled Genomes (MAGs).</title>
        <authorList>
            <person name="Tran P."/>
        </authorList>
    </citation>
    <scope>NUCLEOTIDE SEQUENCE [LARGE SCALE GENOMIC DNA]</scope>
    <source>
        <strain evidence="3">K_DeepCast_65m_m2_236</strain>
    </source>
</reference>
<dbReference type="AlphaFoldDB" id="A0A937X3D9"/>
<comment type="caution">
    <text evidence="3">The sequence shown here is derived from an EMBL/GenBank/DDBJ whole genome shotgun (WGS) entry which is preliminary data.</text>
</comment>
<accession>A0A937X3D9</accession>